<name>A0AAV9IE75_9RHOD</name>
<feature type="region of interest" description="Disordered" evidence="1">
    <location>
        <begin position="419"/>
        <end position="444"/>
    </location>
</feature>
<evidence type="ECO:0000313" key="2">
    <source>
        <dbReference type="EMBL" id="KAK4525714.1"/>
    </source>
</evidence>
<sequence length="664" mass="76895">MFEEHGNTTPMSWNKCPSNDIRGQSLVENTSEGFSLRLLHHEVVAEWLLCRQETAVPATAIDEATCFVANSQGIVSADTLIMLYPVGMVDSILLGYSFSETNALNNPSNAAATCRRFAFDTTHWEYLELFWFSNATVTVSWIKFFPNGKRIRYFVFYEAPPEGKLPYKLLHSFELISYRSTIPKVENIMKGMEAVSRNESPLGVQDSASESLSLLFGCPWNQNKLCTRKGFQLLQQLYVGEYRGSQRFTKYQVNTGHILEEHVDSFSTIIEPLDASTVELEKAKEMQRLCFLPRARVDEMSRKLHEILVEAGILLEYFGPDHIVNEQAKQKRMERKIMTKRKRGKPCWNESDIDQNSRPYQLKLTKTISSRNTCSTNMIQCVATDKRQQQQQLSSSTVQVSSPVFESTNVQRKRIMREEDSWEHKHKRRENMLPSPVSTTDSRNPSYMSWKDNNMEPYHGDSFDPSQVTDEPTSEYHRVNLMLAPYMTSSSIQGDMIGFSDEKERIWMFHTTEPEIRHKPYDEEIPCVSREYKEISNSFHPSEDDWIFANDALLYGGLGEEWPSNSPWLEWNRPPQQQQQLDSVYPRKDSHKEDIGEEVFSVDSLWNHFHDNEWQLDLLSSSESNNSNDWFIKTLALEDSCSPYWKEMDSGVAQVEQVEKRSSF</sequence>
<dbReference type="AlphaFoldDB" id="A0AAV9IE75"/>
<reference evidence="2 3" key="1">
    <citation type="submission" date="2022-07" db="EMBL/GenBank/DDBJ databases">
        <title>Genome-wide signatures of adaptation to extreme environments.</title>
        <authorList>
            <person name="Cho C.H."/>
            <person name="Yoon H.S."/>
        </authorList>
    </citation>
    <scope>NUCLEOTIDE SEQUENCE [LARGE SCALE GENOMIC DNA]</scope>
    <source>
        <strain evidence="2 3">108.79 E11</strain>
    </source>
</reference>
<accession>A0AAV9IE75</accession>
<proteinExistence type="predicted"/>
<comment type="caution">
    <text evidence="2">The sequence shown here is derived from an EMBL/GenBank/DDBJ whole genome shotgun (WGS) entry which is preliminary data.</text>
</comment>
<organism evidence="2 3">
    <name type="scientific">Galdieria yellowstonensis</name>
    <dbReference type="NCBI Taxonomy" id="3028027"/>
    <lineage>
        <taxon>Eukaryota</taxon>
        <taxon>Rhodophyta</taxon>
        <taxon>Bangiophyceae</taxon>
        <taxon>Galdieriales</taxon>
        <taxon>Galdieriaceae</taxon>
        <taxon>Galdieria</taxon>
    </lineage>
</organism>
<keyword evidence="3" id="KW-1185">Reference proteome</keyword>
<evidence type="ECO:0000256" key="1">
    <source>
        <dbReference type="SAM" id="MobiDB-lite"/>
    </source>
</evidence>
<gene>
    <name evidence="2" type="ORF">GAYE_SCF16G3623</name>
</gene>
<evidence type="ECO:0000313" key="3">
    <source>
        <dbReference type="Proteomes" id="UP001300502"/>
    </source>
</evidence>
<protein>
    <submittedName>
        <fullName evidence="2">Uncharacterized protein</fullName>
    </submittedName>
</protein>
<dbReference type="Proteomes" id="UP001300502">
    <property type="component" value="Unassembled WGS sequence"/>
</dbReference>
<dbReference type="EMBL" id="JANCYU010000033">
    <property type="protein sequence ID" value="KAK4525714.1"/>
    <property type="molecule type" value="Genomic_DNA"/>
</dbReference>